<proteinExistence type="predicted"/>
<dbReference type="AlphaFoldDB" id="A0ABD4TCA2"/>
<organism evidence="1 2">
    <name type="scientific">Methanoculleus oceani</name>
    <dbReference type="NCBI Taxonomy" id="2184756"/>
    <lineage>
        <taxon>Archaea</taxon>
        <taxon>Methanobacteriati</taxon>
        <taxon>Methanobacteriota</taxon>
        <taxon>Stenosarchaea group</taxon>
        <taxon>Methanomicrobia</taxon>
        <taxon>Methanomicrobiales</taxon>
        <taxon>Methanomicrobiaceae</taxon>
        <taxon>Methanoculleus</taxon>
    </lineage>
</organism>
<sequence>MTLSAHMDLNDEEKLILYSLGALDNTPLRSKVKIQKLLFLVSNVFKGFQGLLKFEPHLLGPYSETVNDVLESLVKLELVEQRGSKYQLSQNGLRIFNALDPKPDLVRVIEDFKAFLHDLSDEEVLTFIYVSYPDYISESIKWDELKPQRLELAIGLLKKNKVSFSKAAEIAGQDPIEFGETLCSQGIRWRS</sequence>
<comment type="caution">
    <text evidence="1">The sequence shown here is derived from an EMBL/GenBank/DDBJ whole genome shotgun (WGS) entry which is preliminary data.</text>
</comment>
<name>A0ABD4TCA2_9EURY</name>
<evidence type="ECO:0000313" key="1">
    <source>
        <dbReference type="EMBL" id="MCM2465473.1"/>
    </source>
</evidence>
<reference evidence="1 2" key="1">
    <citation type="submission" date="2018-05" db="EMBL/GenBank/DDBJ databases">
        <title>Isolation and characterization of genus Methanoculleus species and their viruses from deep sea marine sediment offshore southwestern Taiwan.</title>
        <authorList>
            <person name="Wei W.-H."/>
            <person name="Chen W.-C."/>
            <person name="Lai M.-C."/>
            <person name="Chen S.-C."/>
        </authorList>
    </citation>
    <scope>NUCLEOTIDE SEQUENCE [LARGE SCALE GENOMIC DNA]</scope>
    <source>
        <strain evidence="1 2">CWC-02</strain>
    </source>
</reference>
<dbReference type="Proteomes" id="UP001523230">
    <property type="component" value="Unassembled WGS sequence"/>
</dbReference>
<accession>A0ABD4TCA2</accession>
<dbReference type="Pfam" id="PF03683">
    <property type="entry name" value="UPF0175"/>
    <property type="match status" value="1"/>
</dbReference>
<dbReference type="EMBL" id="QFDM01000001">
    <property type="protein sequence ID" value="MCM2465473.1"/>
    <property type="molecule type" value="Genomic_DNA"/>
</dbReference>
<evidence type="ECO:0000313" key="2">
    <source>
        <dbReference type="Proteomes" id="UP001523230"/>
    </source>
</evidence>
<protein>
    <recommendedName>
        <fullName evidence="3">Antitoxin SocA-like Panacea domain-containing protein</fullName>
    </recommendedName>
</protein>
<keyword evidence="2" id="KW-1185">Reference proteome</keyword>
<evidence type="ECO:0008006" key="3">
    <source>
        <dbReference type="Google" id="ProtNLM"/>
    </source>
</evidence>
<dbReference type="InterPro" id="IPR005368">
    <property type="entry name" value="UPF0175"/>
</dbReference>
<gene>
    <name evidence="1" type="ORF">DIC75_03965</name>
</gene>